<feature type="transmembrane region" description="Helical" evidence="7">
    <location>
        <begin position="26"/>
        <end position="45"/>
    </location>
</feature>
<feature type="transmembrane region" description="Helical" evidence="7">
    <location>
        <begin position="177"/>
        <end position="201"/>
    </location>
</feature>
<evidence type="ECO:0000256" key="6">
    <source>
        <dbReference type="ARBA" id="ARBA00023136"/>
    </source>
</evidence>
<dbReference type="InterPro" id="IPR035906">
    <property type="entry name" value="MetI-like_sf"/>
</dbReference>
<evidence type="ECO:0000256" key="3">
    <source>
        <dbReference type="ARBA" id="ARBA00022475"/>
    </source>
</evidence>
<evidence type="ECO:0000256" key="4">
    <source>
        <dbReference type="ARBA" id="ARBA00022692"/>
    </source>
</evidence>
<keyword evidence="2 7" id="KW-0813">Transport</keyword>
<protein>
    <submittedName>
        <fullName evidence="9">Sugar ABC transporter permease</fullName>
    </submittedName>
</protein>
<keyword evidence="3" id="KW-1003">Cell membrane</keyword>
<dbReference type="InterPro" id="IPR050809">
    <property type="entry name" value="UgpAE/MalFG_permease"/>
</dbReference>
<feature type="transmembrane region" description="Helical" evidence="7">
    <location>
        <begin position="280"/>
        <end position="301"/>
    </location>
</feature>
<dbReference type="CDD" id="cd06261">
    <property type="entry name" value="TM_PBP2"/>
    <property type="match status" value="1"/>
</dbReference>
<evidence type="ECO:0000256" key="2">
    <source>
        <dbReference type="ARBA" id="ARBA00022448"/>
    </source>
</evidence>
<accession>A0ABQ2NQD2</accession>
<keyword evidence="5 7" id="KW-1133">Transmembrane helix</keyword>
<reference evidence="10" key="1">
    <citation type="journal article" date="2019" name="Int. J. Syst. Evol. Microbiol.">
        <title>The Global Catalogue of Microorganisms (GCM) 10K type strain sequencing project: providing services to taxonomists for standard genome sequencing and annotation.</title>
        <authorList>
            <consortium name="The Broad Institute Genomics Platform"/>
            <consortium name="The Broad Institute Genome Sequencing Center for Infectious Disease"/>
            <person name="Wu L."/>
            <person name="Ma J."/>
        </authorList>
    </citation>
    <scope>NUCLEOTIDE SEQUENCE [LARGE SCALE GENOMIC DNA]</scope>
    <source>
        <strain evidence="10">CGMCC 1.7693</strain>
    </source>
</reference>
<keyword evidence="6 7" id="KW-0472">Membrane</keyword>
<comment type="caution">
    <text evidence="9">The sequence shown here is derived from an EMBL/GenBank/DDBJ whole genome shotgun (WGS) entry which is preliminary data.</text>
</comment>
<dbReference type="Proteomes" id="UP000641206">
    <property type="component" value="Unassembled WGS sequence"/>
</dbReference>
<dbReference type="RefSeq" id="WP_188732814.1">
    <property type="nucleotide sequence ID" value="NZ_BMLW01000001.1"/>
</dbReference>
<dbReference type="PROSITE" id="PS50928">
    <property type="entry name" value="ABC_TM1"/>
    <property type="match status" value="1"/>
</dbReference>
<comment type="similarity">
    <text evidence="7">Belongs to the binding-protein-dependent transport system permease family.</text>
</comment>
<keyword evidence="4 7" id="KW-0812">Transmembrane</keyword>
<name>A0ABQ2NQD2_9BACI</name>
<evidence type="ECO:0000259" key="8">
    <source>
        <dbReference type="PROSITE" id="PS50928"/>
    </source>
</evidence>
<evidence type="ECO:0000313" key="10">
    <source>
        <dbReference type="Proteomes" id="UP000641206"/>
    </source>
</evidence>
<comment type="subcellular location">
    <subcellularLocation>
        <location evidence="1 7">Cell membrane</location>
        <topology evidence="1 7">Multi-pass membrane protein</topology>
    </subcellularLocation>
</comment>
<feature type="transmembrane region" description="Helical" evidence="7">
    <location>
        <begin position="91"/>
        <end position="111"/>
    </location>
</feature>
<keyword evidence="10" id="KW-1185">Reference proteome</keyword>
<feature type="domain" description="ABC transmembrane type-1" evidence="8">
    <location>
        <begin position="86"/>
        <end position="301"/>
    </location>
</feature>
<dbReference type="InterPro" id="IPR000515">
    <property type="entry name" value="MetI-like"/>
</dbReference>
<feature type="transmembrane region" description="Helical" evidence="7">
    <location>
        <begin position="132"/>
        <end position="157"/>
    </location>
</feature>
<organism evidence="9 10">
    <name type="scientific">Oceanobacillus neutriphilus</name>
    <dbReference type="NCBI Taxonomy" id="531815"/>
    <lineage>
        <taxon>Bacteria</taxon>
        <taxon>Bacillati</taxon>
        <taxon>Bacillota</taxon>
        <taxon>Bacilli</taxon>
        <taxon>Bacillales</taxon>
        <taxon>Bacillaceae</taxon>
        <taxon>Oceanobacillus</taxon>
    </lineage>
</organism>
<proteinExistence type="inferred from homology"/>
<gene>
    <name evidence="9" type="ORF">GCM10011346_03500</name>
</gene>
<dbReference type="PANTHER" id="PTHR43227:SF11">
    <property type="entry name" value="BLL4140 PROTEIN"/>
    <property type="match status" value="1"/>
</dbReference>
<dbReference type="PANTHER" id="PTHR43227">
    <property type="entry name" value="BLL4140 PROTEIN"/>
    <property type="match status" value="1"/>
</dbReference>
<evidence type="ECO:0000256" key="7">
    <source>
        <dbReference type="RuleBase" id="RU363032"/>
    </source>
</evidence>
<sequence length="314" mass="35676">MAKNPARAISLNSRLDKFKKNVLLNWRLYVFLLPAILYFTIFHYIPMYGVQIAFKDFYATEGITGSPWAGFEHFSRFFDSYYFWRLIKNTIILSLYQLILFPLPIIFALMLNELKNGPFKKWSQTLTYAPHFMSVVVIVGMLVAFLDPITGIINHVITSFGGSSISFLTSPEWFRHIFVWSGQWQTLGWGTIIYLAALSGVNPELHEAAKIDGATRIQRILHINIPAILPTIVVLFILNIGSFMAIGFEKVLLMQNNLNAETSDIIQTFVYQTGLLEGQYSFAAAIGLFDSVINLTLLVIVNQVARKTSENSLW</sequence>
<evidence type="ECO:0000313" key="9">
    <source>
        <dbReference type="EMBL" id="GGP07453.1"/>
    </source>
</evidence>
<feature type="transmembrane region" description="Helical" evidence="7">
    <location>
        <begin position="221"/>
        <end position="248"/>
    </location>
</feature>
<dbReference type="SUPFAM" id="SSF161098">
    <property type="entry name" value="MetI-like"/>
    <property type="match status" value="1"/>
</dbReference>
<evidence type="ECO:0000256" key="1">
    <source>
        <dbReference type="ARBA" id="ARBA00004651"/>
    </source>
</evidence>
<dbReference type="EMBL" id="BMLW01000001">
    <property type="protein sequence ID" value="GGP07453.1"/>
    <property type="molecule type" value="Genomic_DNA"/>
</dbReference>
<evidence type="ECO:0000256" key="5">
    <source>
        <dbReference type="ARBA" id="ARBA00022989"/>
    </source>
</evidence>
<dbReference type="Pfam" id="PF00528">
    <property type="entry name" value="BPD_transp_1"/>
    <property type="match status" value="1"/>
</dbReference>
<dbReference type="Gene3D" id="1.10.3720.10">
    <property type="entry name" value="MetI-like"/>
    <property type="match status" value="1"/>
</dbReference>